<dbReference type="Proteomes" id="UP001190700">
    <property type="component" value="Unassembled WGS sequence"/>
</dbReference>
<sequence>MAERMSKLTTSIYVIVEEEPASATVRNKGDKEPAHRRGLPLLRGRRHPGLRLQGAANWTTLPRRLFGVLAHKLREEGAGVPVVLGCPAQAGPIAGWQAGGPRWSSCLGAGACFLPAGGEAGFALLGPSSRDAVVFHGPASGASPAADRRRQIGDETSRAVGEASWLHAADGMDAGAAAVRSWLQATEERVCLSAASLLDKGQVKGACPPPRCWTRASHQQLPRGHGVPGAGEGSCYDPGGAGHGCAVDGGRGQRENTAGEDGGRTRRERTAGENGGRGRWLHWLDLTTEQTSLPTRRVPTVHVAAQKLQPECRTRSREDPACAWIAELAMAAVGRLDAGMPMHRERVLMDEARTADGVDLREAQKPPGAEEDNVRLLVGWGSRTSSRMRRGARVHQRPPVMVREAASGGQRETTLQPFLRLARTRKTRETTLQPFLLIARTRKTQGDDIATISATATDT</sequence>
<reference evidence="2 3" key="1">
    <citation type="journal article" date="2015" name="Genome Biol. Evol.">
        <title>Comparative Genomics of a Bacterivorous Green Alga Reveals Evolutionary Causalities and Consequences of Phago-Mixotrophic Mode of Nutrition.</title>
        <authorList>
            <person name="Burns J.A."/>
            <person name="Paasch A."/>
            <person name="Narechania A."/>
            <person name="Kim E."/>
        </authorList>
    </citation>
    <scope>NUCLEOTIDE SEQUENCE [LARGE SCALE GENOMIC DNA]</scope>
    <source>
        <strain evidence="2 3">PLY_AMNH</strain>
    </source>
</reference>
<evidence type="ECO:0000313" key="3">
    <source>
        <dbReference type="Proteomes" id="UP001190700"/>
    </source>
</evidence>
<protein>
    <submittedName>
        <fullName evidence="2">Uncharacterized protein</fullName>
    </submittedName>
</protein>
<comment type="caution">
    <text evidence="2">The sequence shown here is derived from an EMBL/GenBank/DDBJ whole genome shotgun (WGS) entry which is preliminary data.</text>
</comment>
<accession>A0AAE0L7J0</accession>
<evidence type="ECO:0000313" key="2">
    <source>
        <dbReference type="EMBL" id="KAK3274595.1"/>
    </source>
</evidence>
<keyword evidence="3" id="KW-1185">Reference proteome</keyword>
<feature type="region of interest" description="Disordered" evidence="1">
    <location>
        <begin position="246"/>
        <end position="276"/>
    </location>
</feature>
<evidence type="ECO:0000256" key="1">
    <source>
        <dbReference type="SAM" id="MobiDB-lite"/>
    </source>
</evidence>
<gene>
    <name evidence="2" type="ORF">CYMTET_17228</name>
</gene>
<organism evidence="2 3">
    <name type="scientific">Cymbomonas tetramitiformis</name>
    <dbReference type="NCBI Taxonomy" id="36881"/>
    <lineage>
        <taxon>Eukaryota</taxon>
        <taxon>Viridiplantae</taxon>
        <taxon>Chlorophyta</taxon>
        <taxon>Pyramimonadophyceae</taxon>
        <taxon>Pyramimonadales</taxon>
        <taxon>Pyramimonadaceae</taxon>
        <taxon>Cymbomonas</taxon>
    </lineage>
</organism>
<dbReference type="EMBL" id="LGRX02007633">
    <property type="protein sequence ID" value="KAK3274595.1"/>
    <property type="molecule type" value="Genomic_DNA"/>
</dbReference>
<proteinExistence type="predicted"/>
<name>A0AAE0L7J0_9CHLO</name>
<feature type="compositionally biased region" description="Basic and acidic residues" evidence="1">
    <location>
        <begin position="261"/>
        <end position="271"/>
    </location>
</feature>
<dbReference type="AlphaFoldDB" id="A0AAE0L7J0"/>